<name>A0A510PPX2_MICAE</name>
<dbReference type="InterPro" id="IPR013424">
    <property type="entry name" value="Ice-binding_C"/>
</dbReference>
<evidence type="ECO:0000313" key="3">
    <source>
        <dbReference type="EMBL" id="GCA95907.1"/>
    </source>
</evidence>
<protein>
    <submittedName>
        <fullName evidence="3">PEP-CTERM sorting domain-containing protein</fullName>
    </submittedName>
</protein>
<dbReference type="NCBIfam" id="TIGR04155">
    <property type="entry name" value="cyano_PEP"/>
    <property type="match status" value="1"/>
</dbReference>
<feature type="signal peptide" evidence="1">
    <location>
        <begin position="1"/>
        <end position="24"/>
    </location>
</feature>
<dbReference type="AlphaFoldDB" id="A0A510PPX2"/>
<dbReference type="NCBIfam" id="TIGR02595">
    <property type="entry name" value="PEP_CTERM"/>
    <property type="match status" value="1"/>
</dbReference>
<evidence type="ECO:0000256" key="1">
    <source>
        <dbReference type="SAM" id="SignalP"/>
    </source>
</evidence>
<dbReference type="Pfam" id="PF07589">
    <property type="entry name" value="PEP-CTERM"/>
    <property type="match status" value="1"/>
</dbReference>
<organism evidence="3 4">
    <name type="scientific">Microcystis aeruginosa 11-30S32</name>
    <dbReference type="NCBI Taxonomy" id="2358142"/>
    <lineage>
        <taxon>Bacteria</taxon>
        <taxon>Bacillati</taxon>
        <taxon>Cyanobacteriota</taxon>
        <taxon>Cyanophyceae</taxon>
        <taxon>Oscillatoriophycideae</taxon>
        <taxon>Chroococcales</taxon>
        <taxon>Microcystaceae</taxon>
        <taxon>Microcystis</taxon>
    </lineage>
</organism>
<dbReference type="RefSeq" id="WP_147073856.1">
    <property type="nucleotide sequence ID" value="NZ_BHVU01000513.1"/>
</dbReference>
<gene>
    <name evidence="3" type="ORF">MAE30S32_45590</name>
</gene>
<evidence type="ECO:0000259" key="2">
    <source>
        <dbReference type="Pfam" id="PF07589"/>
    </source>
</evidence>
<feature type="chain" id="PRO_5021809201" evidence="1">
    <location>
        <begin position="25"/>
        <end position="220"/>
    </location>
</feature>
<reference evidence="3 4" key="1">
    <citation type="journal article" date="2019" name="Appl. Environ. Microbiol.">
        <title>Co-occurrence of broad and narrow host-range viruses infecting the toxic bloom-forming cyanobacterium Microcystis aeruginosa.</title>
        <authorList>
            <person name="Morimoto D."/>
            <person name="Tominaga K."/>
            <person name="Nishimura Y."/>
            <person name="Yoshida N."/>
            <person name="Kimura S."/>
            <person name="Sako Y."/>
            <person name="Yoshida T."/>
        </authorList>
    </citation>
    <scope>NUCLEOTIDE SEQUENCE [LARGE SCALE GENOMIC DNA]</scope>
    <source>
        <strain evidence="3 4">11-30S32</strain>
    </source>
</reference>
<dbReference type="EMBL" id="BHVU01000513">
    <property type="protein sequence ID" value="GCA95907.1"/>
    <property type="molecule type" value="Genomic_DNA"/>
</dbReference>
<sequence>MTNLTKNNLTRTLAAGAATFGVLAGMGLASDPASALILTSGTGGTAGAATLVAPTTNPPFVFTSTENGGIVAMGTGQFATEMGTDAKILGLPASFNLIGSPGTYTTPAVPNFLTIQRADGKTVTVNLLGGTVATGSVAGTNFMYNLPFIPALFDEPVGETDISGFLTINASSNTAGSGTSETYQITFNKDIKNNKQVPEPSAILGILAVAGIGAFARRKS</sequence>
<feature type="domain" description="Ice-binding protein C-terminal" evidence="2">
    <location>
        <begin position="196"/>
        <end position="219"/>
    </location>
</feature>
<dbReference type="InterPro" id="IPR026374">
    <property type="entry name" value="Cyano_PEP"/>
</dbReference>
<dbReference type="Proteomes" id="UP000321223">
    <property type="component" value="Unassembled WGS sequence"/>
</dbReference>
<evidence type="ECO:0000313" key="4">
    <source>
        <dbReference type="Proteomes" id="UP000321223"/>
    </source>
</evidence>
<proteinExistence type="predicted"/>
<accession>A0A510PPX2</accession>
<keyword evidence="1" id="KW-0732">Signal</keyword>
<comment type="caution">
    <text evidence="3">The sequence shown here is derived from an EMBL/GenBank/DDBJ whole genome shotgun (WGS) entry which is preliminary data.</text>
</comment>